<dbReference type="InterPro" id="IPR002921">
    <property type="entry name" value="Fungal_lipase-type"/>
</dbReference>
<gene>
    <name evidence="3" type="ORF">ANCCEY_14562</name>
</gene>
<sequence>MKTVTVLLGVCAIAFAAPPSIDATYSDAVARSKMLPLASAAYARNPQNCLTNRFTSAVLKRQVNVKCDAFKSDICSGYSAVLNGDKAIVLSFRGIAKTQRGKSIFRGTDGFLQLVEEANKSVFESQTAWIAGGKVSKYFNDAFMAVWNGGMKDDFNTLRAQYPTYQVWVTGHSLGGSMASLAASYIVATKLAPAANVELLTFGQPRTGNKEFSAAHDNQGLSDLNGQGEVPKRYPQLRDAVEQDLNEWCATGVIH</sequence>
<evidence type="ECO:0000313" key="4">
    <source>
        <dbReference type="Proteomes" id="UP000054495"/>
    </source>
</evidence>
<keyword evidence="4" id="KW-1185">Reference proteome</keyword>
<evidence type="ECO:0000256" key="1">
    <source>
        <dbReference type="SAM" id="SignalP"/>
    </source>
</evidence>
<feature type="signal peptide" evidence="1">
    <location>
        <begin position="1"/>
        <end position="16"/>
    </location>
</feature>
<dbReference type="PANTHER" id="PTHR45908">
    <property type="entry name" value="PROTEIN CBG11750-RELATED"/>
    <property type="match status" value="1"/>
</dbReference>
<dbReference type="GO" id="GO:0006629">
    <property type="term" value="P:lipid metabolic process"/>
    <property type="evidence" value="ECO:0007669"/>
    <property type="project" value="InterPro"/>
</dbReference>
<dbReference type="CDD" id="cd00519">
    <property type="entry name" value="Lipase_3"/>
    <property type="match status" value="1"/>
</dbReference>
<dbReference type="SUPFAM" id="SSF53474">
    <property type="entry name" value="alpha/beta-Hydrolases"/>
    <property type="match status" value="1"/>
</dbReference>
<evidence type="ECO:0000259" key="2">
    <source>
        <dbReference type="Pfam" id="PF01764"/>
    </source>
</evidence>
<name>A0A0D6L9J2_9BILA</name>
<dbReference type="AlphaFoldDB" id="A0A0D6L9J2"/>
<dbReference type="Pfam" id="PF01764">
    <property type="entry name" value="Lipase_3"/>
    <property type="match status" value="1"/>
</dbReference>
<keyword evidence="1" id="KW-0732">Signal</keyword>
<accession>A0A0D6L9J2</accession>
<dbReference type="InterPro" id="IPR029058">
    <property type="entry name" value="AB_hydrolase_fold"/>
</dbReference>
<dbReference type="Proteomes" id="UP000054495">
    <property type="component" value="Unassembled WGS sequence"/>
</dbReference>
<reference evidence="3 4" key="1">
    <citation type="submission" date="2013-05" db="EMBL/GenBank/DDBJ databases">
        <title>Draft genome of the parasitic nematode Anyclostoma ceylanicum.</title>
        <authorList>
            <person name="Mitreva M."/>
        </authorList>
    </citation>
    <scope>NUCLEOTIDE SEQUENCE [LARGE SCALE GENOMIC DNA]</scope>
</reference>
<proteinExistence type="predicted"/>
<feature type="domain" description="Fungal lipase-type" evidence="2">
    <location>
        <begin position="104"/>
        <end position="220"/>
    </location>
</feature>
<dbReference type="PANTHER" id="PTHR45908:SF8">
    <property type="entry name" value="FUNGAL LIPASE-LIKE DOMAIN-CONTAINING PROTEIN"/>
    <property type="match status" value="1"/>
</dbReference>
<organism evidence="3 4">
    <name type="scientific">Ancylostoma ceylanicum</name>
    <dbReference type="NCBI Taxonomy" id="53326"/>
    <lineage>
        <taxon>Eukaryota</taxon>
        <taxon>Metazoa</taxon>
        <taxon>Ecdysozoa</taxon>
        <taxon>Nematoda</taxon>
        <taxon>Chromadorea</taxon>
        <taxon>Rhabditida</taxon>
        <taxon>Rhabditina</taxon>
        <taxon>Rhabditomorpha</taxon>
        <taxon>Strongyloidea</taxon>
        <taxon>Ancylostomatidae</taxon>
        <taxon>Ancylostomatinae</taxon>
        <taxon>Ancylostoma</taxon>
    </lineage>
</organism>
<dbReference type="EMBL" id="KE126216">
    <property type="protein sequence ID" value="EPB66346.1"/>
    <property type="molecule type" value="Genomic_DNA"/>
</dbReference>
<dbReference type="Gene3D" id="3.40.50.1820">
    <property type="entry name" value="alpha/beta hydrolase"/>
    <property type="match status" value="1"/>
</dbReference>
<feature type="chain" id="PRO_5002306777" evidence="1">
    <location>
        <begin position="17"/>
        <end position="255"/>
    </location>
</feature>
<protein>
    <submittedName>
        <fullName evidence="3">Triacylglycerol lipase</fullName>
    </submittedName>
</protein>
<evidence type="ECO:0000313" key="3">
    <source>
        <dbReference type="EMBL" id="EPB66346.1"/>
    </source>
</evidence>